<dbReference type="InterPro" id="IPR018584">
    <property type="entry name" value="GT87"/>
</dbReference>
<sequence length="400" mass="47214">MRKDILIPYFTLIGVVLISTFIFLLPFLSRTNSWFGLTISNSNFLYIYRHYDGLLYVIASKTMYIPDLIEKVPLAVVLPVKYYAAHLPLYPLLIRVFAPIFNYAKSMIFVNIAATIGLALFFYYLVRHFKLTRNPIVLTTVFLMLPRFLVIRSIGAPESLFLLLILLSLFCFEKEKYFLSGLFGGLATMTKTPGILLFVTYIFVLLEKYFRNRSHPELISGSDSKKQIPKQVRNDNWINWRWLYILLIPFGLLLVFYFYQIQYRDFFAYFHSGDNIHLVFPFAVFNLQSRWVGTAWLEDIIFYYFLYTLTVIFLKESKYRSFFYFAIVFFSATAFVQHRDIGRYSLPLWPMASIALEKFLTSKKFLIALVILIPAIYMYAWNFSLQNVMPVTEWSFFFSK</sequence>
<feature type="transmembrane region" description="Helical" evidence="9">
    <location>
        <begin position="108"/>
        <end position="126"/>
    </location>
</feature>
<evidence type="ECO:0000256" key="3">
    <source>
        <dbReference type="ARBA" id="ARBA00022676"/>
    </source>
</evidence>
<keyword evidence="4" id="KW-0808">Transferase</keyword>
<keyword evidence="3" id="KW-0328">Glycosyltransferase</keyword>
<dbReference type="GO" id="GO:0016758">
    <property type="term" value="F:hexosyltransferase activity"/>
    <property type="evidence" value="ECO:0007669"/>
    <property type="project" value="InterPro"/>
</dbReference>
<keyword evidence="2" id="KW-1003">Cell membrane</keyword>
<evidence type="ECO:0000256" key="8">
    <source>
        <dbReference type="ARBA" id="ARBA00024033"/>
    </source>
</evidence>
<dbReference type="GO" id="GO:0009103">
    <property type="term" value="P:lipopolysaccharide biosynthetic process"/>
    <property type="evidence" value="ECO:0007669"/>
    <property type="project" value="UniProtKB-ARBA"/>
</dbReference>
<evidence type="ECO:0000256" key="7">
    <source>
        <dbReference type="ARBA" id="ARBA00023136"/>
    </source>
</evidence>
<feature type="transmembrane region" description="Helical" evidence="9">
    <location>
        <begin position="7"/>
        <end position="28"/>
    </location>
</feature>
<dbReference type="Proteomes" id="UP000178040">
    <property type="component" value="Unassembled WGS sequence"/>
</dbReference>
<evidence type="ECO:0000256" key="9">
    <source>
        <dbReference type="SAM" id="Phobius"/>
    </source>
</evidence>
<gene>
    <name evidence="10" type="ORF">A3B40_05780</name>
</gene>
<feature type="transmembrane region" description="Helical" evidence="9">
    <location>
        <begin position="182"/>
        <end position="206"/>
    </location>
</feature>
<feature type="transmembrane region" description="Helical" evidence="9">
    <location>
        <begin position="359"/>
        <end position="380"/>
    </location>
</feature>
<dbReference type="PANTHER" id="PTHR33908:SF11">
    <property type="entry name" value="MEMBRANE PROTEIN"/>
    <property type="match status" value="1"/>
</dbReference>
<dbReference type="InterPro" id="IPR050297">
    <property type="entry name" value="LipidA_mod_glycosyltrf_83"/>
</dbReference>
<feature type="transmembrane region" description="Helical" evidence="9">
    <location>
        <begin position="242"/>
        <end position="259"/>
    </location>
</feature>
<comment type="similarity">
    <text evidence="8">Belongs to the glycosyltransferase 87 family.</text>
</comment>
<dbReference type="AlphaFoldDB" id="A0A1F7IJN6"/>
<dbReference type="GO" id="GO:0005886">
    <property type="term" value="C:plasma membrane"/>
    <property type="evidence" value="ECO:0007669"/>
    <property type="project" value="UniProtKB-SubCell"/>
</dbReference>
<evidence type="ECO:0000256" key="4">
    <source>
        <dbReference type="ARBA" id="ARBA00022679"/>
    </source>
</evidence>
<keyword evidence="6 9" id="KW-1133">Transmembrane helix</keyword>
<comment type="subcellular location">
    <subcellularLocation>
        <location evidence="1">Cell membrane</location>
        <topology evidence="1">Multi-pass membrane protein</topology>
    </subcellularLocation>
</comment>
<evidence type="ECO:0000256" key="1">
    <source>
        <dbReference type="ARBA" id="ARBA00004651"/>
    </source>
</evidence>
<reference evidence="10 11" key="1">
    <citation type="journal article" date="2016" name="Nat. Commun.">
        <title>Thousands of microbial genomes shed light on interconnected biogeochemical processes in an aquifer system.</title>
        <authorList>
            <person name="Anantharaman K."/>
            <person name="Brown C.T."/>
            <person name="Hug L.A."/>
            <person name="Sharon I."/>
            <person name="Castelle C.J."/>
            <person name="Probst A.J."/>
            <person name="Thomas B.C."/>
            <person name="Singh A."/>
            <person name="Wilkins M.J."/>
            <person name="Karaoz U."/>
            <person name="Brodie E.L."/>
            <person name="Williams K.H."/>
            <person name="Hubbard S.S."/>
            <person name="Banfield J.F."/>
        </authorList>
    </citation>
    <scope>NUCLEOTIDE SEQUENCE [LARGE SCALE GENOMIC DNA]</scope>
</reference>
<feature type="transmembrane region" description="Helical" evidence="9">
    <location>
        <begin position="321"/>
        <end position="339"/>
    </location>
</feature>
<evidence type="ECO:0000256" key="2">
    <source>
        <dbReference type="ARBA" id="ARBA00022475"/>
    </source>
</evidence>
<dbReference type="Pfam" id="PF09594">
    <property type="entry name" value="GT87"/>
    <property type="match status" value="1"/>
</dbReference>
<feature type="transmembrane region" description="Helical" evidence="9">
    <location>
        <begin position="146"/>
        <end position="170"/>
    </location>
</feature>
<organism evidence="10 11">
    <name type="scientific">Candidatus Roizmanbacteria bacterium RIFCSPLOWO2_01_FULL_37_16</name>
    <dbReference type="NCBI Taxonomy" id="1802058"/>
    <lineage>
        <taxon>Bacteria</taxon>
        <taxon>Candidatus Roizmaniibacteriota</taxon>
    </lineage>
</organism>
<keyword evidence="5 9" id="KW-0812">Transmembrane</keyword>
<evidence type="ECO:0000256" key="5">
    <source>
        <dbReference type="ARBA" id="ARBA00022692"/>
    </source>
</evidence>
<protein>
    <submittedName>
        <fullName evidence="10">Uncharacterized protein</fullName>
    </submittedName>
</protein>
<dbReference type="PANTHER" id="PTHR33908">
    <property type="entry name" value="MANNOSYLTRANSFERASE YKCB-RELATED"/>
    <property type="match status" value="1"/>
</dbReference>
<evidence type="ECO:0000256" key="6">
    <source>
        <dbReference type="ARBA" id="ARBA00022989"/>
    </source>
</evidence>
<feature type="transmembrane region" description="Helical" evidence="9">
    <location>
        <begin position="291"/>
        <end position="314"/>
    </location>
</feature>
<evidence type="ECO:0000313" key="11">
    <source>
        <dbReference type="Proteomes" id="UP000178040"/>
    </source>
</evidence>
<dbReference type="GO" id="GO:0016763">
    <property type="term" value="F:pentosyltransferase activity"/>
    <property type="evidence" value="ECO:0007669"/>
    <property type="project" value="TreeGrafter"/>
</dbReference>
<dbReference type="EMBL" id="MGAI01000046">
    <property type="protein sequence ID" value="OGK43570.1"/>
    <property type="molecule type" value="Genomic_DNA"/>
</dbReference>
<evidence type="ECO:0000313" key="10">
    <source>
        <dbReference type="EMBL" id="OGK43570.1"/>
    </source>
</evidence>
<accession>A0A1F7IJN6</accession>
<comment type="caution">
    <text evidence="10">The sequence shown here is derived from an EMBL/GenBank/DDBJ whole genome shotgun (WGS) entry which is preliminary data.</text>
</comment>
<proteinExistence type="inferred from homology"/>
<keyword evidence="7 9" id="KW-0472">Membrane</keyword>
<name>A0A1F7IJN6_9BACT</name>